<evidence type="ECO:0000313" key="3">
    <source>
        <dbReference type="Proteomes" id="UP000481109"/>
    </source>
</evidence>
<proteinExistence type="predicted"/>
<dbReference type="AlphaFoldDB" id="A0A6G4XU46"/>
<sequence length="26" mass="2890">MGGVISADDPKWIEPFVGLSPEQFNR</sequence>
<gene>
    <name evidence="1" type="ORF">G6045_16450</name>
    <name evidence="2" type="ORF">G6045_32260</name>
</gene>
<evidence type="ECO:0000313" key="1">
    <source>
        <dbReference type="EMBL" id="NGO77236.1"/>
    </source>
</evidence>
<dbReference type="EMBL" id="JAAKZW010000058">
    <property type="protein sequence ID" value="NGO77236.1"/>
    <property type="molecule type" value="Genomic_DNA"/>
</dbReference>
<name>A0A6G4XU46_9ACTN</name>
<evidence type="ECO:0000313" key="2">
    <source>
        <dbReference type="EMBL" id="NGO80300.1"/>
    </source>
</evidence>
<organism evidence="2 3">
    <name type="scientific">Streptomyces mesophilus</name>
    <dbReference type="NCBI Taxonomy" id="1775132"/>
    <lineage>
        <taxon>Bacteria</taxon>
        <taxon>Bacillati</taxon>
        <taxon>Actinomycetota</taxon>
        <taxon>Actinomycetes</taxon>
        <taxon>Kitasatosporales</taxon>
        <taxon>Streptomycetaceae</taxon>
        <taxon>Streptomyces</taxon>
    </lineage>
</organism>
<feature type="non-terminal residue" evidence="2">
    <location>
        <position position="26"/>
    </location>
</feature>
<protein>
    <submittedName>
        <fullName evidence="2">IS5/IS1182 family transposase</fullName>
    </submittedName>
</protein>
<accession>A0A6G4XU46</accession>
<keyword evidence="3" id="KW-1185">Reference proteome</keyword>
<comment type="caution">
    <text evidence="2">The sequence shown here is derived from an EMBL/GenBank/DDBJ whole genome shotgun (WGS) entry which is preliminary data.</text>
</comment>
<reference evidence="2 3" key="1">
    <citation type="submission" date="2020-02" db="EMBL/GenBank/DDBJ databases">
        <title>Whole-genome analyses of novel actinobacteria.</title>
        <authorList>
            <person name="Sahin N."/>
            <person name="Tokatli A."/>
        </authorList>
    </citation>
    <scope>NUCLEOTIDE SEQUENCE [LARGE SCALE GENOMIC DNA]</scope>
    <source>
        <strain evidence="2 3">YC504</strain>
    </source>
</reference>
<dbReference type="EMBL" id="JAAKZW010000206">
    <property type="protein sequence ID" value="NGO80300.1"/>
    <property type="molecule type" value="Genomic_DNA"/>
</dbReference>
<dbReference type="Proteomes" id="UP000481109">
    <property type="component" value="Unassembled WGS sequence"/>
</dbReference>